<dbReference type="AlphaFoldDB" id="A0ABD1MC87"/>
<dbReference type="Proteomes" id="UP001603857">
    <property type="component" value="Unassembled WGS sequence"/>
</dbReference>
<evidence type="ECO:0000256" key="1">
    <source>
        <dbReference type="ARBA" id="ARBA00004251"/>
    </source>
</evidence>
<comment type="similarity">
    <text evidence="3">In the C-terminal section; belongs to the protein kinase superfamily. Ser/Thr protein kinase family.</text>
</comment>
<evidence type="ECO:0000256" key="8">
    <source>
        <dbReference type="ARBA" id="ARBA00022840"/>
    </source>
</evidence>
<dbReference type="InterPro" id="IPR001245">
    <property type="entry name" value="Ser-Thr/Tyr_kinase_cat_dom"/>
</dbReference>
<dbReference type="InterPro" id="IPR000719">
    <property type="entry name" value="Prot_kinase_dom"/>
</dbReference>
<organism evidence="14 15">
    <name type="scientific">Flemingia macrophylla</name>
    <dbReference type="NCBI Taxonomy" id="520843"/>
    <lineage>
        <taxon>Eukaryota</taxon>
        <taxon>Viridiplantae</taxon>
        <taxon>Streptophyta</taxon>
        <taxon>Embryophyta</taxon>
        <taxon>Tracheophyta</taxon>
        <taxon>Spermatophyta</taxon>
        <taxon>Magnoliopsida</taxon>
        <taxon>eudicotyledons</taxon>
        <taxon>Gunneridae</taxon>
        <taxon>Pentapetalae</taxon>
        <taxon>rosids</taxon>
        <taxon>fabids</taxon>
        <taxon>Fabales</taxon>
        <taxon>Fabaceae</taxon>
        <taxon>Papilionoideae</taxon>
        <taxon>50 kb inversion clade</taxon>
        <taxon>NPAAA clade</taxon>
        <taxon>indigoferoid/millettioid clade</taxon>
        <taxon>Phaseoleae</taxon>
        <taxon>Flemingia</taxon>
    </lineage>
</organism>
<dbReference type="GO" id="GO:0002229">
    <property type="term" value="P:defense response to oomycetes"/>
    <property type="evidence" value="ECO:0007669"/>
    <property type="project" value="UniProtKB-ARBA"/>
</dbReference>
<dbReference type="GO" id="GO:0005886">
    <property type="term" value="C:plasma membrane"/>
    <property type="evidence" value="ECO:0007669"/>
    <property type="project" value="UniProtKB-SubCell"/>
</dbReference>
<protein>
    <recommendedName>
        <fullName evidence="13">Protein kinase domain-containing protein</fullName>
    </recommendedName>
</protein>
<keyword evidence="4" id="KW-1003">Cell membrane</keyword>
<reference evidence="14 15" key="1">
    <citation type="submission" date="2024-08" db="EMBL/GenBank/DDBJ databases">
        <title>Insights into the chromosomal genome structure of Flemingia macrophylla.</title>
        <authorList>
            <person name="Ding Y."/>
            <person name="Zhao Y."/>
            <person name="Bi W."/>
            <person name="Wu M."/>
            <person name="Zhao G."/>
            <person name="Gong Y."/>
            <person name="Li W."/>
            <person name="Zhang P."/>
        </authorList>
    </citation>
    <scope>NUCLEOTIDE SEQUENCE [LARGE SCALE GENOMIC DNA]</scope>
    <source>
        <strain evidence="14">DYQJB</strain>
        <tissue evidence="14">Leaf</tissue>
    </source>
</reference>
<proteinExistence type="inferred from homology"/>
<evidence type="ECO:0000256" key="6">
    <source>
        <dbReference type="ARBA" id="ARBA00022729"/>
    </source>
</evidence>
<evidence type="ECO:0000313" key="15">
    <source>
        <dbReference type="Proteomes" id="UP001603857"/>
    </source>
</evidence>
<dbReference type="InterPro" id="IPR008271">
    <property type="entry name" value="Ser/Thr_kinase_AS"/>
</dbReference>
<keyword evidence="7" id="KW-0547">Nucleotide-binding</keyword>
<evidence type="ECO:0000259" key="13">
    <source>
        <dbReference type="PROSITE" id="PS50011"/>
    </source>
</evidence>
<evidence type="ECO:0000256" key="3">
    <source>
        <dbReference type="ARBA" id="ARBA00010217"/>
    </source>
</evidence>
<gene>
    <name evidence="14" type="ORF">Fmac_014604</name>
</gene>
<name>A0ABD1MC87_9FABA</name>
<evidence type="ECO:0000256" key="11">
    <source>
        <dbReference type="ARBA" id="ARBA00023170"/>
    </source>
</evidence>
<accession>A0ABD1MC87</accession>
<keyword evidence="8" id="KW-0067">ATP-binding</keyword>
<evidence type="ECO:0000256" key="2">
    <source>
        <dbReference type="ARBA" id="ARBA00008536"/>
    </source>
</evidence>
<keyword evidence="5" id="KW-0812">Transmembrane</keyword>
<keyword evidence="12" id="KW-0325">Glycoprotein</keyword>
<dbReference type="Pfam" id="PF00069">
    <property type="entry name" value="Pkinase"/>
    <property type="match status" value="1"/>
</dbReference>
<dbReference type="Gene3D" id="3.30.200.20">
    <property type="entry name" value="Phosphorylase Kinase, domain 1"/>
    <property type="match status" value="4"/>
</dbReference>
<evidence type="ECO:0000256" key="5">
    <source>
        <dbReference type="ARBA" id="ARBA00022692"/>
    </source>
</evidence>
<dbReference type="Gene3D" id="1.10.510.10">
    <property type="entry name" value="Transferase(Phosphotransferase) domain 1"/>
    <property type="match status" value="3"/>
</dbReference>
<comment type="caution">
    <text evidence="14">The sequence shown here is derived from an EMBL/GenBank/DDBJ whole genome shotgun (WGS) entry which is preliminary data.</text>
</comment>
<keyword evidence="10" id="KW-0472">Membrane</keyword>
<keyword evidence="15" id="KW-1185">Reference proteome</keyword>
<dbReference type="SUPFAM" id="SSF56112">
    <property type="entry name" value="Protein kinase-like (PK-like)"/>
    <property type="match status" value="3"/>
</dbReference>
<evidence type="ECO:0000256" key="7">
    <source>
        <dbReference type="ARBA" id="ARBA00022741"/>
    </source>
</evidence>
<comment type="subcellular location">
    <subcellularLocation>
        <location evidence="1">Cell membrane</location>
        <topology evidence="1">Single-pass type I membrane protein</topology>
    </subcellularLocation>
</comment>
<feature type="domain" description="Protein kinase" evidence="13">
    <location>
        <begin position="102"/>
        <end position="408"/>
    </location>
</feature>
<dbReference type="PROSITE" id="PS00108">
    <property type="entry name" value="PROTEIN_KINASE_ST"/>
    <property type="match status" value="1"/>
</dbReference>
<sequence length="1125" mass="125122">MENQMDGEIVGSIDMRIDAILSYSGREDSLIRSETASNVGESPLYTFASLVNRAIWSRTPSMSNWGTSPIHSFASAVDNAIVRTVTPRLFTLSEIQAATKNFSRDKISDAGSFSAVYKAKLDGRKVAIKRGRAQLNIKGPFKSQFLSLSSRNHKHLVGLVGVCSDEHERLILVYEYMKNRSLYYHLHGTHSSVLNSWQKMIKIALDASLGIEYLHNHSVPSIIHGRIKSSNILLDATMTATVSGFELSFLCPESTYDYRPIEAAAARTVGYIDPEYHSLNETTKSEYGYSFTNGARICMIVPEYAVQMESGMGDEIVENTDMTDDAIISYIERVDSLIRSETASFYGDSPLYTFASLIDTAIRSSSASYEADYEPHSSTTTNLPFQELSLPDPHNNPCYQILTQHSNELSSGILRALRIRWTTTPPSHLKRFTFNELQTATRGFCSDGILGRDSCGCVFKGWIDEKTLNPTKPGTGMAIAVKRTDQKGRVSFGSVFKGWINEKTGMAIAVKRNGDWQYRAWLTEIKYLGQLCHPNLVKLIGYSSGAIHRSLVYEFMAKAASKCETLSWTIRMKVALHTAKALAFLHEVHLIYRDFKSSNILLDTNYNAKLSNFGLVINGAEEDEISTSLAGTLGYMDPVYIRTGLPSKKSDVYGFGVVLLELISGKRVYGTYGPNENYIYLVEWAKPLLIDRKGIFEVMDSRMFYQYSDREAERIAHLAIQCLSDEQEVRPTMDEVNGFLCRQIRVGPSLVSIDIYLGPTLLQGTYITYMANQMDGEIVGSIDMRIDAIILSYSGRVDSLIRSETASNVGESPLYTFVSLVDRAIWSRTPSMSNWGTSPIHSFASAVDNAIVRIVTPRLFTLLEIQAATKTFSRGKISDAGSFGVVYKAKLDGRKVAINRGRAQLNIKGPFKSQLISLSCRHHKHLVGLVGVCSDEHERPILVYEYMKNRSLYYHLHGTHSSVLNSWKKRIKIALDASLGIEYLHNHSVPSIIHGRIKSSNILLDATMTARVSGFELSFLCPESTCGYQPIEAAAARTVGYIDLDYHSLNETTKSDVYALGVVLLELLTGKRPIFKSVKDGDTSLISLVDVAVPAILAQDLVKILDPRVELFGIGDSSLYCNPLS</sequence>
<evidence type="ECO:0000256" key="10">
    <source>
        <dbReference type="ARBA" id="ARBA00023136"/>
    </source>
</evidence>
<feature type="domain" description="Protein kinase" evidence="13">
    <location>
        <begin position="481"/>
        <end position="740"/>
    </location>
</feature>
<evidence type="ECO:0000313" key="14">
    <source>
        <dbReference type="EMBL" id="KAL2333391.1"/>
    </source>
</evidence>
<dbReference type="PANTHER" id="PTHR46146:SF14">
    <property type="entry name" value="SERINE_THREONINE-KINASE CCR4-LIKE PROTEIN"/>
    <property type="match status" value="1"/>
</dbReference>
<dbReference type="PROSITE" id="PS50011">
    <property type="entry name" value="PROTEIN_KINASE_DOM"/>
    <property type="match status" value="3"/>
</dbReference>
<keyword evidence="9" id="KW-1133">Transmembrane helix</keyword>
<feature type="domain" description="Protein kinase" evidence="13">
    <location>
        <begin position="872"/>
        <end position="1125"/>
    </location>
</feature>
<dbReference type="PANTHER" id="PTHR46146">
    <property type="entry name" value="SERINE/THREONINE-PROTEIN KINASE-LIKE PROTEIN CCR4"/>
    <property type="match status" value="1"/>
</dbReference>
<dbReference type="FunFam" id="1.10.510.10:FF:000240">
    <property type="entry name" value="Lectin-domain containing receptor kinase A4.3"/>
    <property type="match status" value="1"/>
</dbReference>
<comment type="similarity">
    <text evidence="2">In the N-terminal section; belongs to the leguminous lectin family.</text>
</comment>
<keyword evidence="11" id="KW-0675">Receptor</keyword>
<dbReference type="InterPro" id="IPR011009">
    <property type="entry name" value="Kinase-like_dom_sf"/>
</dbReference>
<evidence type="ECO:0000256" key="4">
    <source>
        <dbReference type="ARBA" id="ARBA00022475"/>
    </source>
</evidence>
<keyword evidence="6" id="KW-0732">Signal</keyword>
<evidence type="ECO:0000256" key="9">
    <source>
        <dbReference type="ARBA" id="ARBA00022989"/>
    </source>
</evidence>
<dbReference type="Pfam" id="PF07714">
    <property type="entry name" value="PK_Tyr_Ser-Thr"/>
    <property type="match status" value="2"/>
</dbReference>
<dbReference type="GO" id="GO:0005524">
    <property type="term" value="F:ATP binding"/>
    <property type="evidence" value="ECO:0007669"/>
    <property type="project" value="UniProtKB-KW"/>
</dbReference>
<dbReference type="EMBL" id="JBGMDY010000005">
    <property type="protein sequence ID" value="KAL2333391.1"/>
    <property type="molecule type" value="Genomic_DNA"/>
</dbReference>
<evidence type="ECO:0000256" key="12">
    <source>
        <dbReference type="ARBA" id="ARBA00023180"/>
    </source>
</evidence>